<feature type="chain" id="PRO_5046305882" evidence="7">
    <location>
        <begin position="22"/>
        <end position="478"/>
    </location>
</feature>
<keyword evidence="3" id="KW-0479">Metal-binding</keyword>
<dbReference type="InterPro" id="IPR017850">
    <property type="entry name" value="Alkaline_phosphatase_core_sf"/>
</dbReference>
<keyword evidence="4 7" id="KW-0732">Signal</keyword>
<dbReference type="Gene3D" id="3.40.720.10">
    <property type="entry name" value="Alkaline Phosphatase, subunit A"/>
    <property type="match status" value="1"/>
</dbReference>
<feature type="domain" description="Sulfatase N-terminal" evidence="8">
    <location>
        <begin position="27"/>
        <end position="379"/>
    </location>
</feature>
<dbReference type="CDD" id="cd16030">
    <property type="entry name" value="iduronate-2-sulfatase"/>
    <property type="match status" value="1"/>
</dbReference>
<comment type="cofactor">
    <cofactor evidence="1">
        <name>Ca(2+)</name>
        <dbReference type="ChEBI" id="CHEBI:29108"/>
    </cofactor>
</comment>
<keyword evidence="10" id="KW-1185">Reference proteome</keyword>
<reference evidence="9 10" key="1">
    <citation type="submission" date="2021-01" db="EMBL/GenBank/DDBJ databases">
        <title>Carboxyliciviraga sp.nov., isolated from coastal sediments.</title>
        <authorList>
            <person name="Lu D."/>
            <person name="Zhang T."/>
        </authorList>
    </citation>
    <scope>NUCLEOTIDE SEQUENCE [LARGE SCALE GENOMIC DNA]</scope>
    <source>
        <strain evidence="9 10">N1Y132</strain>
    </source>
</reference>
<evidence type="ECO:0000259" key="8">
    <source>
        <dbReference type="Pfam" id="PF00884"/>
    </source>
</evidence>
<dbReference type="PANTHER" id="PTHR45953:SF1">
    <property type="entry name" value="IDURONATE 2-SULFATASE"/>
    <property type="match status" value="1"/>
</dbReference>
<dbReference type="Proteomes" id="UP000605676">
    <property type="component" value="Unassembled WGS sequence"/>
</dbReference>
<name>A0ABS1HF54_9BACT</name>
<dbReference type="SUPFAM" id="SSF53649">
    <property type="entry name" value="Alkaline phosphatase-like"/>
    <property type="match status" value="1"/>
</dbReference>
<comment type="caution">
    <text evidence="9">The sequence shown here is derived from an EMBL/GenBank/DDBJ whole genome shotgun (WGS) entry which is preliminary data.</text>
</comment>
<dbReference type="EMBL" id="JAENRR010000003">
    <property type="protein sequence ID" value="MBK3516105.1"/>
    <property type="molecule type" value="Genomic_DNA"/>
</dbReference>
<evidence type="ECO:0000313" key="10">
    <source>
        <dbReference type="Proteomes" id="UP000605676"/>
    </source>
</evidence>
<evidence type="ECO:0000256" key="6">
    <source>
        <dbReference type="ARBA" id="ARBA00022837"/>
    </source>
</evidence>
<evidence type="ECO:0000256" key="3">
    <source>
        <dbReference type="ARBA" id="ARBA00022723"/>
    </source>
</evidence>
<evidence type="ECO:0000313" key="9">
    <source>
        <dbReference type="EMBL" id="MBK3516105.1"/>
    </source>
</evidence>
<evidence type="ECO:0000256" key="5">
    <source>
        <dbReference type="ARBA" id="ARBA00022801"/>
    </source>
</evidence>
<evidence type="ECO:0000256" key="1">
    <source>
        <dbReference type="ARBA" id="ARBA00001913"/>
    </source>
</evidence>
<dbReference type="PANTHER" id="PTHR45953">
    <property type="entry name" value="IDURONATE 2-SULFATASE"/>
    <property type="match status" value="1"/>
</dbReference>
<gene>
    <name evidence="9" type="ORF">JIV24_02050</name>
</gene>
<dbReference type="InterPro" id="IPR035874">
    <property type="entry name" value="IDS"/>
</dbReference>
<dbReference type="RefSeq" id="WP_200463338.1">
    <property type="nucleotide sequence ID" value="NZ_JAENRR010000003.1"/>
</dbReference>
<feature type="signal peptide" evidence="7">
    <location>
        <begin position="1"/>
        <end position="21"/>
    </location>
</feature>
<evidence type="ECO:0000256" key="7">
    <source>
        <dbReference type="SAM" id="SignalP"/>
    </source>
</evidence>
<protein>
    <submittedName>
        <fullName evidence="9">Sulfatase</fullName>
    </submittedName>
</protein>
<keyword evidence="5" id="KW-0378">Hydrolase</keyword>
<evidence type="ECO:0000256" key="2">
    <source>
        <dbReference type="ARBA" id="ARBA00008779"/>
    </source>
</evidence>
<accession>A0ABS1HF54</accession>
<dbReference type="Pfam" id="PF00884">
    <property type="entry name" value="Sulfatase"/>
    <property type="match status" value="1"/>
</dbReference>
<comment type="similarity">
    <text evidence="2">Belongs to the sulfatase family.</text>
</comment>
<sequence>MNKIKVCLFFILLALHFQISAQQNEVKNILFVIVDDLRVQAGVFGQDQMITPNLDKLGQEGVIFNRAYCQVPTCGASRASFMSGLYPTRERFVNYKASHDVDAPEVTSLPMWFKENGYTTISLGKVFHDPNDDVNAWSQKPFRAKTDRGWNKCYYSQENKDLIKQGKKGLAYDKADFPDDAYIDGKVAKKAIETLQELSKSEKPFFLAMGFQKPHLPFSAPAKYWDMYQREDIKLADNPFPPIGAPAEAIFKISGRTDIFNSTEIRNFSGIPKIGAMDDSTATTLLHGYYACVSYIDKLLGDVLSELERLDLHKNTAVVLIGDHGWHLGEHQQWGKHSLYDRVLKAPLIVKVPGKAANVKTNALAEYVDLYPTFCDLAGLELPEHLHGKSFVPVLDDPSKKHKEQVFARFAHGETIITDRFLYTEYVNKYKGTLKSKMLVDLKKDPKENENAFWKYEGTEILNELKSKLSKYQDLNNK</sequence>
<keyword evidence="6" id="KW-0106">Calcium</keyword>
<organism evidence="9 10">
    <name type="scientific">Carboxylicivirga marina</name>
    <dbReference type="NCBI Taxonomy" id="2800988"/>
    <lineage>
        <taxon>Bacteria</taxon>
        <taxon>Pseudomonadati</taxon>
        <taxon>Bacteroidota</taxon>
        <taxon>Bacteroidia</taxon>
        <taxon>Marinilabiliales</taxon>
        <taxon>Marinilabiliaceae</taxon>
        <taxon>Carboxylicivirga</taxon>
    </lineage>
</organism>
<proteinExistence type="inferred from homology"/>
<evidence type="ECO:0000256" key="4">
    <source>
        <dbReference type="ARBA" id="ARBA00022729"/>
    </source>
</evidence>
<dbReference type="InterPro" id="IPR000917">
    <property type="entry name" value="Sulfatase_N"/>
</dbReference>